<dbReference type="CDD" id="cd02440">
    <property type="entry name" value="AdoMet_MTases"/>
    <property type="match status" value="1"/>
</dbReference>
<organism evidence="2 3">
    <name type="scientific">Mycobacterium fragae</name>
    <dbReference type="NCBI Taxonomy" id="1260918"/>
    <lineage>
        <taxon>Bacteria</taxon>
        <taxon>Bacillati</taxon>
        <taxon>Actinomycetota</taxon>
        <taxon>Actinomycetes</taxon>
        <taxon>Mycobacteriales</taxon>
        <taxon>Mycobacteriaceae</taxon>
        <taxon>Mycobacterium</taxon>
    </lineage>
</organism>
<dbReference type="InterPro" id="IPR025714">
    <property type="entry name" value="Methyltranfer_dom"/>
</dbReference>
<dbReference type="RefSeq" id="WP_085195944.1">
    <property type="nucleotide sequence ID" value="NZ_JACKVI010000014.1"/>
</dbReference>
<sequence length="277" mass="29229">MSIDHTSLDGSAYVLGHVDAEIDRLLLQGRLHNDFTEHALRLAGLRPGMRVLDVGCGPGDVSLIAARLVGPEGAVFGVDAAPDVIGLARRRAAEQGLGNVRFEATTIADVCLDEPVDAVIGRLILMHLPDPVAALAHLAAMVRPGGVIAFCESDINGVYGVAEMPLFRVMKETVAKAFQAAGFDPAFGAKLPKVFRSAGLGVPRLTLGAPLGGADDTDIIAYVAETWRSLFPLAERLGLIPDELADLDTLTQRLQDEAAAAQAIVVMPPLICAWTQV</sequence>
<dbReference type="GO" id="GO:0008168">
    <property type="term" value="F:methyltransferase activity"/>
    <property type="evidence" value="ECO:0007669"/>
    <property type="project" value="UniProtKB-KW"/>
</dbReference>
<dbReference type="Gene3D" id="3.40.50.150">
    <property type="entry name" value="Vaccinia Virus protein VP39"/>
    <property type="match status" value="1"/>
</dbReference>
<reference evidence="2 3" key="1">
    <citation type="submission" date="2016-01" db="EMBL/GenBank/DDBJ databases">
        <title>The new phylogeny of the genus Mycobacterium.</title>
        <authorList>
            <person name="Tarcisio F."/>
            <person name="Conor M."/>
            <person name="Antonella G."/>
            <person name="Elisabetta G."/>
            <person name="Giulia F.S."/>
            <person name="Sara T."/>
            <person name="Anna F."/>
            <person name="Clotilde B."/>
            <person name="Roberto B."/>
            <person name="Veronica D.S."/>
            <person name="Fabio R."/>
            <person name="Monica P."/>
            <person name="Olivier J."/>
            <person name="Enrico T."/>
            <person name="Nicola S."/>
        </authorList>
    </citation>
    <scope>NUCLEOTIDE SEQUENCE [LARGE SCALE GENOMIC DNA]</scope>
    <source>
        <strain evidence="2 3">DSM 45731</strain>
    </source>
</reference>
<keyword evidence="2" id="KW-0489">Methyltransferase</keyword>
<protein>
    <submittedName>
        <fullName evidence="2">Methylase</fullName>
    </submittedName>
</protein>
<feature type="domain" description="Methyltransferase" evidence="1">
    <location>
        <begin position="46"/>
        <end position="162"/>
    </location>
</feature>
<keyword evidence="3" id="KW-1185">Reference proteome</keyword>
<dbReference type="STRING" id="1260918.AWC06_11805"/>
<keyword evidence="2" id="KW-0808">Transferase</keyword>
<dbReference type="Proteomes" id="UP000194000">
    <property type="component" value="Unassembled WGS sequence"/>
</dbReference>
<evidence type="ECO:0000259" key="1">
    <source>
        <dbReference type="Pfam" id="PF13847"/>
    </source>
</evidence>
<proteinExistence type="predicted"/>
<name>A0A1X1UZ73_9MYCO</name>
<dbReference type="GO" id="GO:0032259">
    <property type="term" value="P:methylation"/>
    <property type="evidence" value="ECO:0007669"/>
    <property type="project" value="UniProtKB-KW"/>
</dbReference>
<dbReference type="PANTHER" id="PTHR43861">
    <property type="entry name" value="TRANS-ACONITATE 2-METHYLTRANSFERASE-RELATED"/>
    <property type="match status" value="1"/>
</dbReference>
<dbReference type="Pfam" id="PF13847">
    <property type="entry name" value="Methyltransf_31"/>
    <property type="match status" value="1"/>
</dbReference>
<evidence type="ECO:0000313" key="2">
    <source>
        <dbReference type="EMBL" id="ORV62051.1"/>
    </source>
</evidence>
<dbReference type="SUPFAM" id="SSF53335">
    <property type="entry name" value="S-adenosyl-L-methionine-dependent methyltransferases"/>
    <property type="match status" value="1"/>
</dbReference>
<comment type="caution">
    <text evidence="2">The sequence shown here is derived from an EMBL/GenBank/DDBJ whole genome shotgun (WGS) entry which is preliminary data.</text>
</comment>
<dbReference type="InterPro" id="IPR029063">
    <property type="entry name" value="SAM-dependent_MTases_sf"/>
</dbReference>
<evidence type="ECO:0000313" key="3">
    <source>
        <dbReference type="Proteomes" id="UP000194000"/>
    </source>
</evidence>
<accession>A0A1X1UZ73</accession>
<dbReference type="OrthoDB" id="7032234at2"/>
<dbReference type="EMBL" id="LQOW01000014">
    <property type="protein sequence ID" value="ORV62051.1"/>
    <property type="molecule type" value="Genomic_DNA"/>
</dbReference>
<gene>
    <name evidence="2" type="ORF">AWC06_11805</name>
</gene>
<dbReference type="AlphaFoldDB" id="A0A1X1UZ73"/>